<accession>A0A0U5L7X2</accession>
<evidence type="ECO:0000256" key="6">
    <source>
        <dbReference type="ARBA" id="ARBA00014637"/>
    </source>
</evidence>
<dbReference type="Gene3D" id="3.40.50.80">
    <property type="entry name" value="Nucleotide-binding domain of ferredoxin-NADP reductase (FNR) module"/>
    <property type="match status" value="1"/>
</dbReference>
<keyword evidence="13" id="KW-0521">NADP</keyword>
<dbReference type="FunFam" id="3.40.50.80:FF:000010">
    <property type="entry name" value="Flavohemoprotein"/>
    <property type="match status" value="1"/>
</dbReference>
<dbReference type="InterPro" id="IPR017938">
    <property type="entry name" value="Riboflavin_synthase-like_b-brl"/>
</dbReference>
<sequence length="427" mass="47013">MVTSEQKDLVKATVPVLRENGVALTDYFYKRMLKNNPQLKETFNMGHQRSGAQAKALAGAVLAYAENIDDPSVLAPVVELICHKHVSLNIQAPDYDIVGENLLHSISEVLNISMEDKLIAAWASAYQQLADLFIATEKSLYAQQEKTPGSWLGWRDFVVARKEKENSEITSFYLMPKDGKALPTYKPGQYITVRVMVPALGIKQPRQYSLSDSPGGEYLRISVKREDSRAENQDPGYVSSTLHNVIAEGDTLEVSAPTGNFFLVNPDRDNVLISAGIGLTPMIAMLNQLITDNAQPDNGALSQEVKTLPSGAIAESKKQISFIHAARSPQVHAMRREIQQLAEHHSNLHLYVAYESVSEGDVRGKDYQTLGRLDLSDVPAHLLPKQADYYLCGPVPFMQHQHAALLALGIPQENIHSEAFGTGGVSL</sequence>
<dbReference type="EMBL" id="LN907828">
    <property type="protein sequence ID" value="CUU26015.1"/>
    <property type="molecule type" value="Genomic_DNA"/>
</dbReference>
<keyword evidence="15" id="KW-0408">Iron</keyword>
<keyword evidence="14 26" id="KW-0560">Oxidoreductase</keyword>
<evidence type="ECO:0000256" key="4">
    <source>
        <dbReference type="ARBA" id="ARBA00008414"/>
    </source>
</evidence>
<dbReference type="GO" id="GO:0071949">
    <property type="term" value="F:FAD binding"/>
    <property type="evidence" value="ECO:0007669"/>
    <property type="project" value="TreeGrafter"/>
</dbReference>
<feature type="domain" description="FAD-binding FR-type" evidence="25">
    <location>
        <begin position="152"/>
        <end position="264"/>
    </location>
</feature>
<keyword evidence="12" id="KW-0274">FAD</keyword>
<comment type="similarity">
    <text evidence="4">Belongs to the globin family. Two-domain flavohemoproteins subfamily.</text>
</comment>
<evidence type="ECO:0000256" key="21">
    <source>
        <dbReference type="ARBA" id="ARBA00048649"/>
    </source>
</evidence>
<gene>
    <name evidence="26" type="primary">hmp</name>
    <name evidence="26" type="ORF">EM595_p0317</name>
</gene>
<dbReference type="InterPro" id="IPR009050">
    <property type="entry name" value="Globin-like_sf"/>
</dbReference>
<evidence type="ECO:0000256" key="9">
    <source>
        <dbReference type="ARBA" id="ARBA00022621"/>
    </source>
</evidence>
<evidence type="ECO:0000256" key="11">
    <source>
        <dbReference type="ARBA" id="ARBA00022723"/>
    </source>
</evidence>
<name>A0A0U5L7X2_9GAMM</name>
<dbReference type="GO" id="GO:0008941">
    <property type="term" value="F:nitric oxide dioxygenase NAD(P)H activity"/>
    <property type="evidence" value="ECO:0007669"/>
    <property type="project" value="UniProtKB-EC"/>
</dbReference>
<keyword evidence="16" id="KW-0520">NAD</keyword>
<evidence type="ECO:0000256" key="17">
    <source>
        <dbReference type="ARBA" id="ARBA00025094"/>
    </source>
</evidence>
<dbReference type="InterPro" id="IPR012292">
    <property type="entry name" value="Globin/Proto"/>
</dbReference>
<keyword evidence="7" id="KW-0216">Detoxification</keyword>
<organism evidence="26 27">
    <name type="scientific">Duffyella gerundensis</name>
    <dbReference type="NCBI Taxonomy" id="1619313"/>
    <lineage>
        <taxon>Bacteria</taxon>
        <taxon>Pseudomonadati</taxon>
        <taxon>Pseudomonadota</taxon>
        <taxon>Gammaproteobacteria</taxon>
        <taxon>Enterobacterales</taxon>
        <taxon>Erwiniaceae</taxon>
        <taxon>Duffyella</taxon>
    </lineage>
</organism>
<evidence type="ECO:0000256" key="13">
    <source>
        <dbReference type="ARBA" id="ARBA00022857"/>
    </source>
</evidence>
<dbReference type="GO" id="GO:0020037">
    <property type="term" value="F:heme binding"/>
    <property type="evidence" value="ECO:0007669"/>
    <property type="project" value="InterPro"/>
</dbReference>
<evidence type="ECO:0000256" key="23">
    <source>
        <dbReference type="RuleBase" id="RU000356"/>
    </source>
</evidence>
<evidence type="ECO:0000259" key="25">
    <source>
        <dbReference type="PROSITE" id="PS51384"/>
    </source>
</evidence>
<evidence type="ECO:0000256" key="22">
    <source>
        <dbReference type="ARBA" id="ARBA00049433"/>
    </source>
</evidence>
<dbReference type="GO" id="GO:0071500">
    <property type="term" value="P:cellular response to nitrosative stress"/>
    <property type="evidence" value="ECO:0007669"/>
    <property type="project" value="TreeGrafter"/>
</dbReference>
<evidence type="ECO:0000256" key="15">
    <source>
        <dbReference type="ARBA" id="ARBA00023004"/>
    </source>
</evidence>
<evidence type="ECO:0000256" key="3">
    <source>
        <dbReference type="ARBA" id="ARBA00006401"/>
    </source>
</evidence>
<evidence type="ECO:0000256" key="10">
    <source>
        <dbReference type="ARBA" id="ARBA00022630"/>
    </source>
</evidence>
<dbReference type="GO" id="GO:0005344">
    <property type="term" value="F:oxygen carrier activity"/>
    <property type="evidence" value="ECO:0007669"/>
    <property type="project" value="UniProtKB-KW"/>
</dbReference>
<dbReference type="PROSITE" id="PS51384">
    <property type="entry name" value="FAD_FR"/>
    <property type="match status" value="1"/>
</dbReference>
<dbReference type="GO" id="GO:0046872">
    <property type="term" value="F:metal ion binding"/>
    <property type="evidence" value="ECO:0007669"/>
    <property type="project" value="UniProtKB-KW"/>
</dbReference>
<dbReference type="Gene3D" id="2.40.30.10">
    <property type="entry name" value="Translation factors"/>
    <property type="match status" value="1"/>
</dbReference>
<evidence type="ECO:0000256" key="1">
    <source>
        <dbReference type="ARBA" id="ARBA00001970"/>
    </source>
</evidence>
<dbReference type="SUPFAM" id="SSF52343">
    <property type="entry name" value="Ferredoxin reductase-like, C-terminal NADP-linked domain"/>
    <property type="match status" value="1"/>
</dbReference>
<proteinExistence type="inferred from homology"/>
<comment type="function">
    <text evidence="17">Is involved in NO detoxification in an aerobic process, termed nitric oxide dioxygenase (NOD) reaction that utilizes O(2) and NAD(P)H to convert NO to nitrate, which protects the bacterium from various noxious nitrogen compounds. Therefore, plays a central role in the inducible response to nitrosative stress.</text>
</comment>
<evidence type="ECO:0000256" key="7">
    <source>
        <dbReference type="ARBA" id="ARBA00022575"/>
    </source>
</evidence>
<protein>
    <recommendedName>
        <fullName evidence="6">Flavohemoprotein</fullName>
        <ecNumber evidence="5">1.14.12.17</ecNumber>
    </recommendedName>
    <alternativeName>
        <fullName evidence="19">Flavohemoglobin</fullName>
    </alternativeName>
    <alternativeName>
        <fullName evidence="18">Hemoglobin-like protein</fullName>
    </alternativeName>
    <alternativeName>
        <fullName evidence="20">Nitric oxide dioxygenase</fullName>
    </alternativeName>
</protein>
<keyword evidence="8 23" id="KW-0349">Heme</keyword>
<keyword evidence="10" id="KW-0285">Flavoprotein</keyword>
<dbReference type="PANTHER" id="PTHR43396">
    <property type="entry name" value="FLAVOHEMOPROTEIN"/>
    <property type="match status" value="1"/>
</dbReference>
<evidence type="ECO:0000256" key="8">
    <source>
        <dbReference type="ARBA" id="ARBA00022617"/>
    </source>
</evidence>
<evidence type="ECO:0000313" key="26">
    <source>
        <dbReference type="EMBL" id="CUU26015.1"/>
    </source>
</evidence>
<evidence type="ECO:0000256" key="16">
    <source>
        <dbReference type="ARBA" id="ARBA00023027"/>
    </source>
</evidence>
<keyword evidence="23" id="KW-0813">Transport</keyword>
<dbReference type="PROSITE" id="PS01033">
    <property type="entry name" value="GLOBIN"/>
    <property type="match status" value="1"/>
</dbReference>
<comment type="cofactor">
    <cofactor evidence="1">
        <name>heme b</name>
        <dbReference type="ChEBI" id="CHEBI:60344"/>
    </cofactor>
</comment>
<dbReference type="GO" id="GO:0009636">
    <property type="term" value="P:response to toxic substance"/>
    <property type="evidence" value="ECO:0007669"/>
    <property type="project" value="UniProtKB-KW"/>
</dbReference>
<dbReference type="CDD" id="cd06184">
    <property type="entry name" value="flavohem_like_fad_nad_binding"/>
    <property type="match status" value="1"/>
</dbReference>
<dbReference type="FunFam" id="1.10.490.10:FF:000003">
    <property type="entry name" value="Flavohemoprotein"/>
    <property type="match status" value="1"/>
</dbReference>
<dbReference type="GO" id="GO:0046210">
    <property type="term" value="P:nitric oxide catabolic process"/>
    <property type="evidence" value="ECO:0007669"/>
    <property type="project" value="TreeGrafter"/>
</dbReference>
<dbReference type="SUPFAM" id="SSF63380">
    <property type="entry name" value="Riboflavin synthase domain-like"/>
    <property type="match status" value="1"/>
</dbReference>
<evidence type="ECO:0000256" key="14">
    <source>
        <dbReference type="ARBA" id="ARBA00023002"/>
    </source>
</evidence>
<evidence type="ECO:0000256" key="19">
    <source>
        <dbReference type="ARBA" id="ARBA00030929"/>
    </source>
</evidence>
<keyword evidence="9 23" id="KW-0561">Oxygen transport</keyword>
<dbReference type="SUPFAM" id="SSF46458">
    <property type="entry name" value="Globin-like"/>
    <property type="match status" value="1"/>
</dbReference>
<evidence type="ECO:0000256" key="5">
    <source>
        <dbReference type="ARBA" id="ARBA00012229"/>
    </source>
</evidence>
<dbReference type="Proteomes" id="UP000059419">
    <property type="component" value="Plasmid pEM01"/>
</dbReference>
<comment type="similarity">
    <text evidence="3">In the C-terminal section; belongs to the flavoprotein pyridine nucleotide cytochrome reductase family.</text>
</comment>
<dbReference type="InterPro" id="IPR039261">
    <property type="entry name" value="FNR_nucleotide-bd"/>
</dbReference>
<comment type="catalytic activity">
    <reaction evidence="21">
        <text>2 nitric oxide + NADH + 2 O2 = 2 nitrate + NAD(+) + H(+)</text>
        <dbReference type="Rhea" id="RHEA:19469"/>
        <dbReference type="ChEBI" id="CHEBI:15378"/>
        <dbReference type="ChEBI" id="CHEBI:15379"/>
        <dbReference type="ChEBI" id="CHEBI:16480"/>
        <dbReference type="ChEBI" id="CHEBI:17632"/>
        <dbReference type="ChEBI" id="CHEBI:57540"/>
        <dbReference type="ChEBI" id="CHEBI:57945"/>
        <dbReference type="EC" id="1.14.12.17"/>
    </reaction>
</comment>
<comment type="catalytic activity">
    <reaction evidence="22">
        <text>2 nitric oxide + NADPH + 2 O2 = 2 nitrate + NADP(+) + H(+)</text>
        <dbReference type="Rhea" id="RHEA:19465"/>
        <dbReference type="ChEBI" id="CHEBI:15378"/>
        <dbReference type="ChEBI" id="CHEBI:15379"/>
        <dbReference type="ChEBI" id="CHEBI:16480"/>
        <dbReference type="ChEBI" id="CHEBI:17632"/>
        <dbReference type="ChEBI" id="CHEBI:57783"/>
        <dbReference type="ChEBI" id="CHEBI:58349"/>
        <dbReference type="EC" id="1.14.12.17"/>
    </reaction>
</comment>
<dbReference type="AlphaFoldDB" id="A0A0U5L7X2"/>
<dbReference type="PANTHER" id="PTHR43396:SF3">
    <property type="entry name" value="FLAVOHEMOPROTEIN"/>
    <property type="match status" value="1"/>
</dbReference>
<feature type="domain" description="Globin" evidence="24">
    <location>
        <begin position="1"/>
        <end position="138"/>
    </location>
</feature>
<dbReference type="PATRIC" id="fig|1619313.3.peg.3937"/>
<evidence type="ECO:0000259" key="24">
    <source>
        <dbReference type="PROSITE" id="PS01033"/>
    </source>
</evidence>
<evidence type="ECO:0000256" key="2">
    <source>
        <dbReference type="ARBA" id="ARBA00001974"/>
    </source>
</evidence>
<keyword evidence="27" id="KW-1185">Reference proteome</keyword>
<dbReference type="Gene3D" id="1.10.490.10">
    <property type="entry name" value="Globins"/>
    <property type="match status" value="1"/>
</dbReference>
<geneLocation type="plasmid" evidence="27">
    <name>pEM01</name>
</geneLocation>
<dbReference type="Pfam" id="PF00175">
    <property type="entry name" value="NAD_binding_1"/>
    <property type="match status" value="1"/>
</dbReference>
<keyword evidence="11" id="KW-0479">Metal-binding</keyword>
<evidence type="ECO:0000256" key="18">
    <source>
        <dbReference type="ARBA" id="ARBA00030024"/>
    </source>
</evidence>
<evidence type="ECO:0000313" key="27">
    <source>
        <dbReference type="Proteomes" id="UP000059419"/>
    </source>
</evidence>
<comment type="cofactor">
    <cofactor evidence="2">
        <name>FAD</name>
        <dbReference type="ChEBI" id="CHEBI:57692"/>
    </cofactor>
</comment>
<dbReference type="EC" id="1.14.12.17" evidence="5"/>
<dbReference type="InterPro" id="IPR017927">
    <property type="entry name" value="FAD-bd_FR_type"/>
</dbReference>
<reference evidence="27" key="1">
    <citation type="submission" date="2015-11" db="EMBL/GenBank/DDBJ databases">
        <authorList>
            <person name="Blom J."/>
        </authorList>
    </citation>
    <scope>NUCLEOTIDE SEQUENCE [LARGE SCALE GENOMIC DNA]</scope>
    <source>
        <plasmid evidence="27">pEM01</plasmid>
    </source>
</reference>
<evidence type="ECO:0000256" key="12">
    <source>
        <dbReference type="ARBA" id="ARBA00022827"/>
    </source>
</evidence>
<dbReference type="InterPro" id="IPR000971">
    <property type="entry name" value="Globin"/>
</dbReference>
<dbReference type="Pfam" id="PF00042">
    <property type="entry name" value="Globin"/>
    <property type="match status" value="1"/>
</dbReference>
<dbReference type="GO" id="GO:0019825">
    <property type="term" value="F:oxygen binding"/>
    <property type="evidence" value="ECO:0007669"/>
    <property type="project" value="InterPro"/>
</dbReference>
<dbReference type="FunFam" id="2.40.30.10:FF:000034">
    <property type="entry name" value="Flavohemoprotein"/>
    <property type="match status" value="1"/>
</dbReference>
<dbReference type="InterPro" id="IPR001433">
    <property type="entry name" value="OxRdtase_FAD/NAD-bd"/>
</dbReference>
<dbReference type="KEGG" id="ege:EM595_p0317"/>
<dbReference type="CDD" id="cd14779">
    <property type="entry name" value="FHP_Ae-globin-like"/>
    <property type="match status" value="1"/>
</dbReference>
<evidence type="ECO:0000256" key="20">
    <source>
        <dbReference type="ARBA" id="ARBA00033187"/>
    </source>
</evidence>